<evidence type="ECO:0000313" key="8">
    <source>
        <dbReference type="Proteomes" id="UP001309299"/>
    </source>
</evidence>
<feature type="domain" description="Enoyl reductase (ER)" evidence="6">
    <location>
        <begin position="17"/>
        <end position="372"/>
    </location>
</feature>
<name>A0AB35XGP4_9ACTN</name>
<protein>
    <submittedName>
        <fullName evidence="7">Zinc-binding dehydrogenase</fullName>
    </submittedName>
</protein>
<dbReference type="InterPro" id="IPR013154">
    <property type="entry name" value="ADH-like_N"/>
</dbReference>
<dbReference type="Proteomes" id="UP001309299">
    <property type="component" value="Unassembled WGS sequence"/>
</dbReference>
<comment type="cofactor">
    <cofactor evidence="1">
        <name>Zn(2+)</name>
        <dbReference type="ChEBI" id="CHEBI:29105"/>
    </cofactor>
</comment>
<dbReference type="InterPro" id="IPR020843">
    <property type="entry name" value="ER"/>
</dbReference>
<organism evidence="7 8">
    <name type="scientific">Cutibacterium avidum</name>
    <dbReference type="NCBI Taxonomy" id="33010"/>
    <lineage>
        <taxon>Bacteria</taxon>
        <taxon>Bacillati</taxon>
        <taxon>Actinomycetota</taxon>
        <taxon>Actinomycetes</taxon>
        <taxon>Propionibacteriales</taxon>
        <taxon>Propionibacteriaceae</taxon>
        <taxon>Cutibacterium</taxon>
    </lineage>
</organism>
<dbReference type="SUPFAM" id="SSF50129">
    <property type="entry name" value="GroES-like"/>
    <property type="match status" value="1"/>
</dbReference>
<evidence type="ECO:0000256" key="3">
    <source>
        <dbReference type="ARBA" id="ARBA00022723"/>
    </source>
</evidence>
<dbReference type="SMART" id="SM00829">
    <property type="entry name" value="PKS_ER"/>
    <property type="match status" value="1"/>
</dbReference>
<dbReference type="GO" id="GO:0016491">
    <property type="term" value="F:oxidoreductase activity"/>
    <property type="evidence" value="ECO:0007669"/>
    <property type="project" value="UniProtKB-KW"/>
</dbReference>
<dbReference type="Gene3D" id="3.40.50.720">
    <property type="entry name" value="NAD(P)-binding Rossmann-like Domain"/>
    <property type="match status" value="1"/>
</dbReference>
<evidence type="ECO:0000256" key="5">
    <source>
        <dbReference type="ARBA" id="ARBA00023002"/>
    </source>
</evidence>
<keyword evidence="3" id="KW-0479">Metal-binding</keyword>
<dbReference type="InterPro" id="IPR013149">
    <property type="entry name" value="ADH-like_C"/>
</dbReference>
<proteinExistence type="inferred from homology"/>
<dbReference type="PANTHER" id="PTHR43350:SF2">
    <property type="entry name" value="GROES-LIKE ZINC-BINDING ALCOHOL DEHYDROGENASE FAMILY PROTEIN"/>
    <property type="match status" value="1"/>
</dbReference>
<dbReference type="GO" id="GO:0046872">
    <property type="term" value="F:metal ion binding"/>
    <property type="evidence" value="ECO:0007669"/>
    <property type="project" value="UniProtKB-KW"/>
</dbReference>
<accession>A0AB35XGP4</accession>
<reference evidence="7" key="1">
    <citation type="submission" date="2024-02" db="EMBL/GenBank/DDBJ databases">
        <title>Bacterial skin colonization with Propionibacterium avidum as a risk factor for Periprosthetic Joint Infections - a single-center prospective study.</title>
        <authorList>
            <person name="Achermann Y."/>
        </authorList>
    </citation>
    <scope>NUCLEOTIDE SEQUENCE</scope>
    <source>
        <strain evidence="7">PAVI-2017310195</strain>
    </source>
</reference>
<keyword evidence="4" id="KW-0862">Zinc</keyword>
<dbReference type="AlphaFoldDB" id="A0AB35XGP4"/>
<keyword evidence="5" id="KW-0560">Oxidoreductase</keyword>
<dbReference type="Pfam" id="PF08240">
    <property type="entry name" value="ADH_N"/>
    <property type="match status" value="1"/>
</dbReference>
<dbReference type="InterPro" id="IPR036291">
    <property type="entry name" value="NAD(P)-bd_dom_sf"/>
</dbReference>
<comment type="similarity">
    <text evidence="2">Belongs to the zinc-containing alcohol dehydrogenase family.</text>
</comment>
<gene>
    <name evidence="7" type="ORF">V7F78_05815</name>
</gene>
<dbReference type="PANTHER" id="PTHR43350">
    <property type="entry name" value="NAD-DEPENDENT ALCOHOL DEHYDROGENASE"/>
    <property type="match status" value="1"/>
</dbReference>
<evidence type="ECO:0000313" key="7">
    <source>
        <dbReference type="EMBL" id="MEH1546534.1"/>
    </source>
</evidence>
<dbReference type="Gene3D" id="3.90.180.10">
    <property type="entry name" value="Medium-chain alcohol dehydrogenases, catalytic domain"/>
    <property type="match status" value="1"/>
</dbReference>
<evidence type="ECO:0000256" key="2">
    <source>
        <dbReference type="ARBA" id="ARBA00008072"/>
    </source>
</evidence>
<sequence length="376" mass="39032">MAPLPTTMRAAVLRKPGEPLVIETLNVPRPRHGEVLLKVTACGLCHSDLHVLGGAIDFPVPAVLGHEVSGVIAELGDGLSHSGLDVGQPVSGGFLMPCGECEACRRGRDDLCGPFFEMNRLHGTLYDGQTRLFTPDGEPVSMYSMGALAQYCVVPATAVAPLASGLDPVNSAILGCAAMTAYGAVRHGADLRYGESVAVVATGGVGSNILQFASAMGADPIIAIDVKEEKLAEARGLGATHTVNSTTEDVRQRVLEITGGRGVEVSFEALGIPATWKTALDALADGGRMVPVGLGAGVQTAGVEINRTVRRGQSILGSYGARTRVDLPAVVSMAARGVIDVDKVVHKTFSLDEVNEGYAMLHDGSMVGRGVIDMAL</sequence>
<evidence type="ECO:0000256" key="1">
    <source>
        <dbReference type="ARBA" id="ARBA00001947"/>
    </source>
</evidence>
<comment type="caution">
    <text evidence="7">The sequence shown here is derived from an EMBL/GenBank/DDBJ whole genome shotgun (WGS) entry which is preliminary data.</text>
</comment>
<evidence type="ECO:0000256" key="4">
    <source>
        <dbReference type="ARBA" id="ARBA00022833"/>
    </source>
</evidence>
<dbReference type="RefSeq" id="WP_334353276.1">
    <property type="nucleotide sequence ID" value="NZ_JBAKUA010000006.1"/>
</dbReference>
<dbReference type="SUPFAM" id="SSF51735">
    <property type="entry name" value="NAD(P)-binding Rossmann-fold domains"/>
    <property type="match status" value="1"/>
</dbReference>
<dbReference type="Pfam" id="PF00107">
    <property type="entry name" value="ADH_zinc_N"/>
    <property type="match status" value="1"/>
</dbReference>
<evidence type="ECO:0000259" key="6">
    <source>
        <dbReference type="SMART" id="SM00829"/>
    </source>
</evidence>
<dbReference type="EMBL" id="JBAKUA010000006">
    <property type="protein sequence ID" value="MEH1546534.1"/>
    <property type="molecule type" value="Genomic_DNA"/>
</dbReference>
<dbReference type="InterPro" id="IPR011032">
    <property type="entry name" value="GroES-like_sf"/>
</dbReference>